<protein>
    <submittedName>
        <fullName evidence="12">Iron-containing alcohol dehydrogenase</fullName>
    </submittedName>
</protein>
<feature type="transmembrane region" description="Helical" evidence="9">
    <location>
        <begin position="33"/>
        <end position="53"/>
    </location>
</feature>
<feature type="transmembrane region" description="Helical" evidence="9">
    <location>
        <begin position="116"/>
        <end position="134"/>
    </location>
</feature>
<dbReference type="InterPro" id="IPR039697">
    <property type="entry name" value="Alcohol_dehydrogenase_Fe"/>
</dbReference>
<dbReference type="AlphaFoldDB" id="A0A9D1SZ52"/>
<dbReference type="InterPro" id="IPR001670">
    <property type="entry name" value="ADH_Fe/GldA"/>
</dbReference>
<evidence type="ECO:0000256" key="7">
    <source>
        <dbReference type="ARBA" id="ARBA00023027"/>
    </source>
</evidence>
<dbReference type="FunFam" id="1.20.1090.10:FF:000001">
    <property type="entry name" value="Aldehyde-alcohol dehydrogenase"/>
    <property type="match status" value="1"/>
</dbReference>
<dbReference type="InterPro" id="IPR018211">
    <property type="entry name" value="ADH_Fe_CS"/>
</dbReference>
<dbReference type="Pfam" id="PF00465">
    <property type="entry name" value="Fe-ADH"/>
    <property type="match status" value="1"/>
</dbReference>
<dbReference type="InterPro" id="IPR056798">
    <property type="entry name" value="ADH_Fe_C"/>
</dbReference>
<dbReference type="GO" id="GO:0016020">
    <property type="term" value="C:membrane"/>
    <property type="evidence" value="ECO:0007669"/>
    <property type="project" value="UniProtKB-SubCell"/>
</dbReference>
<feature type="domain" description="Alcohol dehydrogenase iron-type/glycerol dehydrogenase GldA" evidence="10">
    <location>
        <begin position="270"/>
        <end position="428"/>
    </location>
</feature>
<gene>
    <name evidence="12" type="ORF">IAA62_02420</name>
</gene>
<keyword evidence="6" id="KW-0560">Oxidoreductase</keyword>
<dbReference type="FunFam" id="3.40.50.1970:FF:000003">
    <property type="entry name" value="Alcohol dehydrogenase, iron-containing"/>
    <property type="match status" value="1"/>
</dbReference>
<dbReference type="PANTHER" id="PTHR11496:SF102">
    <property type="entry name" value="ALCOHOL DEHYDROGENASE 4"/>
    <property type="match status" value="1"/>
</dbReference>
<feature type="transmembrane region" description="Helical" evidence="9">
    <location>
        <begin position="89"/>
        <end position="109"/>
    </location>
</feature>
<dbReference type="PROSITE" id="PS00060">
    <property type="entry name" value="ADH_IRON_2"/>
    <property type="match status" value="1"/>
</dbReference>
<comment type="similarity">
    <text evidence="3">Belongs to the TMEM86 family.</text>
</comment>
<evidence type="ECO:0000256" key="2">
    <source>
        <dbReference type="ARBA" id="ARBA00007358"/>
    </source>
</evidence>
<evidence type="ECO:0000256" key="4">
    <source>
        <dbReference type="ARBA" id="ARBA00022692"/>
    </source>
</evidence>
<keyword evidence="4 9" id="KW-0812">Transmembrane</keyword>
<proteinExistence type="inferred from homology"/>
<comment type="subcellular location">
    <subcellularLocation>
        <location evidence="1">Membrane</location>
        <topology evidence="1">Multi-pass membrane protein</topology>
    </subcellularLocation>
</comment>
<dbReference type="PROSITE" id="PS00913">
    <property type="entry name" value="ADH_IRON_1"/>
    <property type="match status" value="1"/>
</dbReference>
<feature type="transmembrane region" description="Helical" evidence="9">
    <location>
        <begin position="204"/>
        <end position="223"/>
    </location>
</feature>
<dbReference type="GO" id="GO:0004022">
    <property type="term" value="F:alcohol dehydrogenase (NAD+) activity"/>
    <property type="evidence" value="ECO:0007669"/>
    <property type="project" value="TreeGrafter"/>
</dbReference>
<dbReference type="InterPro" id="IPR012506">
    <property type="entry name" value="TMEM86B-like"/>
</dbReference>
<keyword evidence="5 9" id="KW-1133">Transmembrane helix</keyword>
<evidence type="ECO:0000256" key="3">
    <source>
        <dbReference type="ARBA" id="ARBA00007375"/>
    </source>
</evidence>
<accession>A0A9D1SZ52</accession>
<evidence type="ECO:0000256" key="9">
    <source>
        <dbReference type="SAM" id="Phobius"/>
    </source>
</evidence>
<name>A0A9D1SZ52_9FIRM</name>
<dbReference type="SUPFAM" id="SSF56796">
    <property type="entry name" value="Dehydroquinate synthase-like"/>
    <property type="match status" value="1"/>
</dbReference>
<feature type="transmembrane region" description="Helical" evidence="9">
    <location>
        <begin position="173"/>
        <end position="198"/>
    </location>
</feature>
<sequence>MEKVRNLYIMNAIFAVLIAAADILYIYNPNQDYIYKTIASGLFLVLGVLNFILLFKDFKTKNLKLYALFNVIALIFCFLGDVLLIDYFIVGAILFGLGHVFFIISFSFLQKFNIKDIVAGLIIFAICLCVILLVPDFDFGELFPVIIVYAFIISFMLGKSITNLLFSTKYSNTLLALISLGALLFFLSDLMLVLGRFTDLTTDFGTLCLAFYYPAQFVLAYSILFMNQSEIASVKKMSFIRKVYCRIFQICFRIILPLLPYREPKLLDSYQDMCKVLKDKNINSAVLVTSKDILDLKLADELIDTCKKENIDLHIFSEVLPNPTISQVESAKEFYLKNNASAIIALGGGSAIDCAKAMGARIVKPKKSIQKMKGLLKVRKRLPTFIAIPTTAGTGSETTLAAVITDEKANFKFPINDFSLIPHYAILDYKLTLNLPKGLTATTGMDALTHAIEAYIGRSTTKYTRRMSEEASKLIVENLYECYTNPKNAEARKNMLLASFKAGNAFTRSYVGYVHAIAHSLGGQYHVAHGLANAKILPVMLEIYGEKVYKKLGKLAKICKLADENETNKVACEKFIAYIKNLNKNMGIEEGFKEIKAEDIEHLAKNADSEANPLYPVPKLFSKEELEEIYKKLKV</sequence>
<dbReference type="EMBL" id="DVOJ01000008">
    <property type="protein sequence ID" value="HIV01391.1"/>
    <property type="molecule type" value="Genomic_DNA"/>
</dbReference>
<feature type="transmembrane region" description="Helical" evidence="9">
    <location>
        <begin position="243"/>
        <end position="261"/>
    </location>
</feature>
<evidence type="ECO:0000313" key="13">
    <source>
        <dbReference type="Proteomes" id="UP000886861"/>
    </source>
</evidence>
<evidence type="ECO:0000256" key="8">
    <source>
        <dbReference type="ARBA" id="ARBA00023136"/>
    </source>
</evidence>
<dbReference type="Gene3D" id="1.20.1090.10">
    <property type="entry name" value="Dehydroquinate synthase-like - alpha domain"/>
    <property type="match status" value="1"/>
</dbReference>
<evidence type="ECO:0000256" key="1">
    <source>
        <dbReference type="ARBA" id="ARBA00004141"/>
    </source>
</evidence>
<dbReference type="CDD" id="cd08189">
    <property type="entry name" value="Fe-ADH-like"/>
    <property type="match status" value="1"/>
</dbReference>
<reference evidence="12" key="2">
    <citation type="journal article" date="2021" name="PeerJ">
        <title>Extensive microbial diversity within the chicken gut microbiome revealed by metagenomics and culture.</title>
        <authorList>
            <person name="Gilroy R."/>
            <person name="Ravi A."/>
            <person name="Getino M."/>
            <person name="Pursley I."/>
            <person name="Horton D.L."/>
            <person name="Alikhan N.F."/>
            <person name="Baker D."/>
            <person name="Gharbi K."/>
            <person name="Hall N."/>
            <person name="Watson M."/>
            <person name="Adriaenssens E.M."/>
            <person name="Foster-Nyarko E."/>
            <person name="Jarju S."/>
            <person name="Secka A."/>
            <person name="Antonio M."/>
            <person name="Oren A."/>
            <person name="Chaudhuri R.R."/>
            <person name="La Ragione R."/>
            <person name="Hildebrand F."/>
            <person name="Pallen M.J."/>
        </authorList>
    </citation>
    <scope>NUCLEOTIDE SEQUENCE</scope>
    <source>
        <strain evidence="12">CHK186-9395</strain>
    </source>
</reference>
<reference evidence="12" key="1">
    <citation type="submission" date="2020-10" db="EMBL/GenBank/DDBJ databases">
        <authorList>
            <person name="Gilroy R."/>
        </authorList>
    </citation>
    <scope>NUCLEOTIDE SEQUENCE</scope>
    <source>
        <strain evidence="12">CHK186-9395</strain>
    </source>
</reference>
<evidence type="ECO:0000256" key="5">
    <source>
        <dbReference type="ARBA" id="ARBA00022989"/>
    </source>
</evidence>
<dbReference type="PANTHER" id="PTHR11496">
    <property type="entry name" value="ALCOHOL DEHYDROGENASE"/>
    <property type="match status" value="1"/>
</dbReference>
<feature type="transmembrane region" description="Helical" evidence="9">
    <location>
        <begin position="7"/>
        <end position="27"/>
    </location>
</feature>
<evidence type="ECO:0000313" key="12">
    <source>
        <dbReference type="EMBL" id="HIV01391.1"/>
    </source>
</evidence>
<feature type="transmembrane region" description="Helical" evidence="9">
    <location>
        <begin position="65"/>
        <end position="83"/>
    </location>
</feature>
<keyword evidence="7" id="KW-0520">NAD</keyword>
<evidence type="ECO:0000259" key="11">
    <source>
        <dbReference type="Pfam" id="PF25137"/>
    </source>
</evidence>
<dbReference type="Proteomes" id="UP000886861">
    <property type="component" value="Unassembled WGS sequence"/>
</dbReference>
<feature type="domain" description="Fe-containing alcohol dehydrogenase-like C-terminal" evidence="11">
    <location>
        <begin position="440"/>
        <end position="632"/>
    </location>
</feature>
<comment type="similarity">
    <text evidence="2">Belongs to the iron-containing alcohol dehydrogenase family.</text>
</comment>
<organism evidence="12 13">
    <name type="scientific">Candidatus Caccopulliclostridium gallistercoris</name>
    <dbReference type="NCBI Taxonomy" id="2840719"/>
    <lineage>
        <taxon>Bacteria</taxon>
        <taxon>Bacillati</taxon>
        <taxon>Bacillota</taxon>
        <taxon>Clostridia</taxon>
        <taxon>Candidatus Caccopulliclostridium</taxon>
    </lineage>
</organism>
<feature type="transmembrane region" description="Helical" evidence="9">
    <location>
        <begin position="146"/>
        <end position="166"/>
    </location>
</feature>
<dbReference type="Pfam" id="PF25137">
    <property type="entry name" value="ADH_Fe_C"/>
    <property type="match status" value="1"/>
</dbReference>
<keyword evidence="8 9" id="KW-0472">Membrane</keyword>
<dbReference type="Pfam" id="PF07947">
    <property type="entry name" value="YhhN"/>
    <property type="match status" value="1"/>
</dbReference>
<dbReference type="Gene3D" id="3.40.50.1970">
    <property type="match status" value="1"/>
</dbReference>
<evidence type="ECO:0000256" key="6">
    <source>
        <dbReference type="ARBA" id="ARBA00023002"/>
    </source>
</evidence>
<comment type="caution">
    <text evidence="12">The sequence shown here is derived from an EMBL/GenBank/DDBJ whole genome shotgun (WGS) entry which is preliminary data.</text>
</comment>
<evidence type="ECO:0000259" key="10">
    <source>
        <dbReference type="Pfam" id="PF00465"/>
    </source>
</evidence>
<dbReference type="GO" id="GO:0046872">
    <property type="term" value="F:metal ion binding"/>
    <property type="evidence" value="ECO:0007669"/>
    <property type="project" value="InterPro"/>
</dbReference>